<feature type="chain" id="PRO_5045209165" evidence="1">
    <location>
        <begin position="25"/>
        <end position="159"/>
    </location>
</feature>
<keyword evidence="1" id="KW-0732">Signal</keyword>
<evidence type="ECO:0000259" key="2">
    <source>
        <dbReference type="Pfam" id="PF04945"/>
    </source>
</evidence>
<dbReference type="Pfam" id="PF04945">
    <property type="entry name" value="YHS"/>
    <property type="match status" value="1"/>
</dbReference>
<dbReference type="Proteomes" id="UP001209713">
    <property type="component" value="Unassembled WGS sequence"/>
</dbReference>
<dbReference type="NCBIfam" id="NF041384">
    <property type="entry name" value="YHS_seleno_dom"/>
    <property type="match status" value="1"/>
</dbReference>
<dbReference type="EMBL" id="JAOVZB010000004">
    <property type="protein sequence ID" value="MCV2403145.1"/>
    <property type="molecule type" value="Genomic_DNA"/>
</dbReference>
<comment type="caution">
    <text evidence="3">The sequence shown here is derived from an EMBL/GenBank/DDBJ whole genome shotgun (WGS) entry which is preliminary data.</text>
</comment>
<organism evidence="3 4">
    <name type="scientific">Marinomonas sargassi</name>
    <dbReference type="NCBI Taxonomy" id="2984494"/>
    <lineage>
        <taxon>Bacteria</taxon>
        <taxon>Pseudomonadati</taxon>
        <taxon>Pseudomonadota</taxon>
        <taxon>Gammaproteobacteria</taxon>
        <taxon>Oceanospirillales</taxon>
        <taxon>Oceanospirillaceae</taxon>
        <taxon>Marinomonas</taxon>
    </lineage>
</organism>
<evidence type="ECO:0000313" key="3">
    <source>
        <dbReference type="EMBL" id="MCV2403145.1"/>
    </source>
</evidence>
<gene>
    <name evidence="3" type="ORF">OFY17_09675</name>
</gene>
<reference evidence="3 4" key="1">
    <citation type="submission" date="2022-10" db="EMBL/GenBank/DDBJ databases">
        <title>Marinomonas transparenta sp. nov. and Marinomonas sargassi sp. nov., isolated from marine alga (Sargassum natans (L.) Gaillon).</title>
        <authorList>
            <person name="Wang Y."/>
        </authorList>
    </citation>
    <scope>NUCLEOTIDE SEQUENCE [LARGE SCALE GENOMIC DNA]</scope>
    <source>
        <strain evidence="3 4">C2222</strain>
    </source>
</reference>
<accession>A0ABT2YTQ1</accession>
<feature type="domain" description="YHS" evidence="2">
    <location>
        <begin position="45"/>
        <end position="90"/>
    </location>
</feature>
<evidence type="ECO:0000313" key="4">
    <source>
        <dbReference type="Proteomes" id="UP001209713"/>
    </source>
</evidence>
<dbReference type="RefSeq" id="WP_263530526.1">
    <property type="nucleotide sequence ID" value="NZ_JAOVZB010000004.1"/>
</dbReference>
<name>A0ABT2YTQ1_9GAMM</name>
<feature type="signal peptide" evidence="1">
    <location>
        <begin position="1"/>
        <end position="24"/>
    </location>
</feature>
<sequence length="159" mass="17648">MNFYNLIKSVTAAIVIFASASVLAADVDINANSKNVAIKGYDTVAYFTMEKPVKGSKEFTATYKGATYYFASAENRDLFNADKTKYLPQYGGFCAMGVAFGQKVNIDPKAWKIVDGKLYLNNSKSVQKRWLKDVPGNIQTAEQKWPTIQHLTAKEARAL</sequence>
<keyword evidence="4" id="KW-1185">Reference proteome</keyword>
<proteinExistence type="predicted"/>
<dbReference type="InterPro" id="IPR007029">
    <property type="entry name" value="YHS_dom"/>
</dbReference>
<evidence type="ECO:0000256" key="1">
    <source>
        <dbReference type="SAM" id="SignalP"/>
    </source>
</evidence>
<protein>
    <submittedName>
        <fullName evidence="3">YHS domain-containing protein</fullName>
    </submittedName>
</protein>